<evidence type="ECO:0000259" key="5">
    <source>
        <dbReference type="PROSITE" id="PS50921"/>
    </source>
</evidence>
<reference evidence="6 7" key="1">
    <citation type="submission" date="2021-08" db="EMBL/GenBank/DDBJ databases">
        <title>WGS of actinomycetes from Thailand.</title>
        <authorList>
            <person name="Thawai C."/>
        </authorList>
    </citation>
    <scope>NUCLEOTIDE SEQUENCE [LARGE SCALE GENOMIC DNA]</scope>
    <source>
        <strain evidence="6 7">PLK6-54</strain>
    </source>
</reference>
<dbReference type="SMART" id="SM01012">
    <property type="entry name" value="ANTAR"/>
    <property type="match status" value="1"/>
</dbReference>
<dbReference type="Pfam" id="PF03861">
    <property type="entry name" value="ANTAR"/>
    <property type="match status" value="1"/>
</dbReference>
<dbReference type="InterPro" id="IPR003018">
    <property type="entry name" value="GAF"/>
</dbReference>
<feature type="compositionally biased region" description="Low complexity" evidence="3">
    <location>
        <begin position="294"/>
        <end position="304"/>
    </location>
</feature>
<dbReference type="InterPro" id="IPR002645">
    <property type="entry name" value="STAS_dom"/>
</dbReference>
<dbReference type="Gene3D" id="3.30.450.40">
    <property type="match status" value="1"/>
</dbReference>
<keyword evidence="1" id="KW-0805">Transcription regulation</keyword>
<evidence type="ECO:0000259" key="4">
    <source>
        <dbReference type="PROSITE" id="PS50801"/>
    </source>
</evidence>
<organism evidence="6 7">
    <name type="scientific">Actinacidiphila acidipaludis</name>
    <dbReference type="NCBI Taxonomy" id="2873382"/>
    <lineage>
        <taxon>Bacteria</taxon>
        <taxon>Bacillati</taxon>
        <taxon>Actinomycetota</taxon>
        <taxon>Actinomycetes</taxon>
        <taxon>Kitasatosporales</taxon>
        <taxon>Streptomycetaceae</taxon>
        <taxon>Actinacidiphila</taxon>
    </lineage>
</organism>
<dbReference type="InterPro" id="IPR005561">
    <property type="entry name" value="ANTAR"/>
</dbReference>
<evidence type="ECO:0000256" key="1">
    <source>
        <dbReference type="ARBA" id="ARBA00023015"/>
    </source>
</evidence>
<accession>A0ABS7QAF4</accession>
<comment type="caution">
    <text evidence="6">The sequence shown here is derived from an EMBL/GenBank/DDBJ whole genome shotgun (WGS) entry which is preliminary data.</text>
</comment>
<dbReference type="InterPro" id="IPR029016">
    <property type="entry name" value="GAF-like_dom_sf"/>
</dbReference>
<dbReference type="PROSITE" id="PS50921">
    <property type="entry name" value="ANTAR"/>
    <property type="match status" value="1"/>
</dbReference>
<evidence type="ECO:0000256" key="3">
    <source>
        <dbReference type="SAM" id="MobiDB-lite"/>
    </source>
</evidence>
<dbReference type="Pfam" id="PF13185">
    <property type="entry name" value="GAF_2"/>
    <property type="match status" value="1"/>
</dbReference>
<keyword evidence="7" id="KW-1185">Reference proteome</keyword>
<name>A0ABS7QAF4_9ACTN</name>
<dbReference type="Proteomes" id="UP000778578">
    <property type="component" value="Unassembled WGS sequence"/>
</dbReference>
<feature type="compositionally biased region" description="Basic and acidic residues" evidence="3">
    <location>
        <begin position="134"/>
        <end position="145"/>
    </location>
</feature>
<dbReference type="EMBL" id="JAINZZ010000022">
    <property type="protein sequence ID" value="MBY8879709.1"/>
    <property type="molecule type" value="Genomic_DNA"/>
</dbReference>
<protein>
    <submittedName>
        <fullName evidence="6">ANTAR domain-containing protein</fullName>
    </submittedName>
</protein>
<feature type="domain" description="STAS" evidence="4">
    <location>
        <begin position="46"/>
        <end position="119"/>
    </location>
</feature>
<dbReference type="InterPro" id="IPR036388">
    <property type="entry name" value="WH-like_DNA-bd_sf"/>
</dbReference>
<evidence type="ECO:0000256" key="2">
    <source>
        <dbReference type="ARBA" id="ARBA00023163"/>
    </source>
</evidence>
<dbReference type="RefSeq" id="WP_222963980.1">
    <property type="nucleotide sequence ID" value="NZ_JAINZZ010000022.1"/>
</dbReference>
<sequence>MHGHIVRLPAGAGWLWLLRAEQILDRPSLAPEGWQLPEPSDDCSGVVMDLSPTLLLSAAVAGLVVDYAAGLETRGVPMWLAGASPTVEGVLRRVDAAGLLGPDRRLRLVPSAEVAVAEVTSRAAGDATASPDAKAIEPPRPVSEREVRDLRRRARGWPVIAQAQGLVQGRYGVSSQDALALLKETSKRHNIKLRSLAAAATSVTAPQPSAHEWFPLRARRPAPPLPFLLGGPSAAKANPTEVTEALLRTALETARSDMGNVQLVDPTTGDLWIAAQRGHTVDFLDFFDNVPTGGPAGTGSASSVGPPPGSASRLAAQRRLPVTVLDVTTDPAFDADARAAMLESGCRACHSVPVMAPGDQLLGVVSVHYRRRQSIDRVLSGGRARALQVSAEQAGAWLYWHRRTIVLDALEDLHDRARGQLGASL</sequence>
<dbReference type="SUPFAM" id="SSF55781">
    <property type="entry name" value="GAF domain-like"/>
    <property type="match status" value="1"/>
</dbReference>
<feature type="region of interest" description="Disordered" evidence="3">
    <location>
        <begin position="123"/>
        <end position="145"/>
    </location>
</feature>
<feature type="domain" description="ANTAR" evidence="5">
    <location>
        <begin position="140"/>
        <end position="201"/>
    </location>
</feature>
<dbReference type="Gene3D" id="1.10.10.10">
    <property type="entry name" value="Winged helix-like DNA-binding domain superfamily/Winged helix DNA-binding domain"/>
    <property type="match status" value="1"/>
</dbReference>
<dbReference type="PROSITE" id="PS50801">
    <property type="entry name" value="STAS"/>
    <property type="match status" value="1"/>
</dbReference>
<keyword evidence="2" id="KW-0804">Transcription</keyword>
<evidence type="ECO:0000313" key="7">
    <source>
        <dbReference type="Proteomes" id="UP000778578"/>
    </source>
</evidence>
<feature type="region of interest" description="Disordered" evidence="3">
    <location>
        <begin position="294"/>
        <end position="313"/>
    </location>
</feature>
<proteinExistence type="predicted"/>
<evidence type="ECO:0000313" key="6">
    <source>
        <dbReference type="EMBL" id="MBY8879709.1"/>
    </source>
</evidence>
<gene>
    <name evidence="6" type="ORF">K7862_18990</name>
</gene>